<sequence length="246" mass="29176">MICYTFRDFSQTVVDQLEDHNLITYINFDSSRPENYTFNLSVNSRSVRNFTAYQWHRRAKPEHARYQLDFIKEATPKISIVPLVSNPLRDRRSLSGAFDCDEDRFWRGACVIVHEIFINNHRIAQERDVYPSCVYKIHSVFKSFVDFNSNFYQMDIKVRLSEYVSYCVMTTEMNRSDPTVLCGSNQPYYSMFETTIYTLVFSRPFKNIYEEEVRPTAAKMNTVPSCNYFQMSPLIVRNKQEMKEFS</sequence>
<name>A0AAE1CQL7_9GAST</name>
<organism evidence="1 2">
    <name type="scientific">Elysia crispata</name>
    <name type="common">lettuce slug</name>
    <dbReference type="NCBI Taxonomy" id="231223"/>
    <lineage>
        <taxon>Eukaryota</taxon>
        <taxon>Metazoa</taxon>
        <taxon>Spiralia</taxon>
        <taxon>Lophotrochozoa</taxon>
        <taxon>Mollusca</taxon>
        <taxon>Gastropoda</taxon>
        <taxon>Heterobranchia</taxon>
        <taxon>Euthyneura</taxon>
        <taxon>Panpulmonata</taxon>
        <taxon>Sacoglossa</taxon>
        <taxon>Placobranchoidea</taxon>
        <taxon>Plakobranchidae</taxon>
        <taxon>Elysia</taxon>
    </lineage>
</organism>
<reference evidence="1" key="1">
    <citation type="journal article" date="2023" name="G3 (Bethesda)">
        <title>A reference genome for the long-term kleptoplast-retaining sea slug Elysia crispata morphotype clarki.</title>
        <authorList>
            <person name="Eastman K.E."/>
            <person name="Pendleton A.L."/>
            <person name="Shaikh M.A."/>
            <person name="Suttiyut T."/>
            <person name="Ogas R."/>
            <person name="Tomko P."/>
            <person name="Gavelis G."/>
            <person name="Widhalm J.R."/>
            <person name="Wisecaver J.H."/>
        </authorList>
    </citation>
    <scope>NUCLEOTIDE SEQUENCE</scope>
    <source>
        <strain evidence="1">ECLA1</strain>
    </source>
</reference>
<comment type="caution">
    <text evidence="1">The sequence shown here is derived from an EMBL/GenBank/DDBJ whole genome shotgun (WGS) entry which is preliminary data.</text>
</comment>
<gene>
    <name evidence="1" type="ORF">RRG08_041825</name>
</gene>
<evidence type="ECO:0000313" key="2">
    <source>
        <dbReference type="Proteomes" id="UP001283361"/>
    </source>
</evidence>
<proteinExistence type="predicted"/>
<dbReference type="Proteomes" id="UP001283361">
    <property type="component" value="Unassembled WGS sequence"/>
</dbReference>
<evidence type="ECO:0000313" key="1">
    <source>
        <dbReference type="EMBL" id="KAK3728640.1"/>
    </source>
</evidence>
<dbReference type="EMBL" id="JAWDGP010007174">
    <property type="protein sequence ID" value="KAK3728640.1"/>
    <property type="molecule type" value="Genomic_DNA"/>
</dbReference>
<dbReference type="AlphaFoldDB" id="A0AAE1CQL7"/>
<accession>A0AAE1CQL7</accession>
<keyword evidence="2" id="KW-1185">Reference proteome</keyword>
<protein>
    <submittedName>
        <fullName evidence="1">Uncharacterized protein</fullName>
    </submittedName>
</protein>